<gene>
    <name evidence="1" type="ORF">MNBD_PLANCTO03-58</name>
</gene>
<feature type="non-terminal residue" evidence="1">
    <location>
        <position position="38"/>
    </location>
</feature>
<dbReference type="AlphaFoldDB" id="A0A3B1DZV1"/>
<evidence type="ECO:0008006" key="2">
    <source>
        <dbReference type="Google" id="ProtNLM"/>
    </source>
</evidence>
<accession>A0A3B1DZV1</accession>
<dbReference type="EMBL" id="UOGK01000622">
    <property type="protein sequence ID" value="VAX41988.1"/>
    <property type="molecule type" value="Genomic_DNA"/>
</dbReference>
<reference evidence="1" key="1">
    <citation type="submission" date="2018-06" db="EMBL/GenBank/DDBJ databases">
        <authorList>
            <person name="Zhirakovskaya E."/>
        </authorList>
    </citation>
    <scope>NUCLEOTIDE SEQUENCE</scope>
</reference>
<sequence>MALPDAQRILLIRPSALGDVCRTVPLLVSLKYAYPEAE</sequence>
<organism evidence="1">
    <name type="scientific">hydrothermal vent metagenome</name>
    <dbReference type="NCBI Taxonomy" id="652676"/>
    <lineage>
        <taxon>unclassified sequences</taxon>
        <taxon>metagenomes</taxon>
        <taxon>ecological metagenomes</taxon>
    </lineage>
</organism>
<dbReference type="SUPFAM" id="SSF53756">
    <property type="entry name" value="UDP-Glycosyltransferase/glycogen phosphorylase"/>
    <property type="match status" value="1"/>
</dbReference>
<name>A0A3B1DZV1_9ZZZZ</name>
<protein>
    <recommendedName>
        <fullName evidence="2">ADP-heptose--lipooligosaccharide heptosyltransferase II</fullName>
    </recommendedName>
</protein>
<dbReference type="Gene3D" id="3.40.50.2000">
    <property type="entry name" value="Glycogen Phosphorylase B"/>
    <property type="match status" value="1"/>
</dbReference>
<evidence type="ECO:0000313" key="1">
    <source>
        <dbReference type="EMBL" id="VAX41988.1"/>
    </source>
</evidence>
<proteinExistence type="predicted"/>